<dbReference type="Proteomes" id="UP000284495">
    <property type="component" value="Unassembled WGS sequence"/>
</dbReference>
<accession>A0A415KL38</accession>
<dbReference type="RefSeq" id="WP_118419577.1">
    <property type="nucleotide sequence ID" value="NZ_QROO01000015.1"/>
</dbReference>
<sequence length="191" mass="23050">MNYYRVHSRDNDTCFYYDKDEQVQLEYCPTCGLLTNREKAREQSIAIYRKKGKYLMSDTWDGETIVSERFVEIYNKYNLKGLDFIPLPKSPHYFLLRCNNIVRYDYDYNTNLYMKDKCPTCNQWYEICPQGILNIRMEDEAIMEADTFYVSDIIIGEKVARRRILYATDNIPSYFKIEKGRIFFNKIERVR</sequence>
<comment type="caution">
    <text evidence="2">The sequence shown here is derived from an EMBL/GenBank/DDBJ whole genome shotgun (WGS) entry which is preliminary data.</text>
</comment>
<dbReference type="AlphaFoldDB" id="A0A415KL38"/>
<name>A0A415KL38_9BACE</name>
<evidence type="ECO:0000313" key="3">
    <source>
        <dbReference type="Proteomes" id="UP000284495"/>
    </source>
</evidence>
<dbReference type="GeneID" id="66307670"/>
<evidence type="ECO:0000313" key="2">
    <source>
        <dbReference type="EMBL" id="RHL36991.1"/>
    </source>
</evidence>
<evidence type="ECO:0000313" key="1">
    <source>
        <dbReference type="EMBL" id="RHL36989.1"/>
    </source>
</evidence>
<protein>
    <submittedName>
        <fullName evidence="2">Uncharacterized protein</fullName>
    </submittedName>
</protein>
<gene>
    <name evidence="1" type="ORF">DW027_12515</name>
    <name evidence="2" type="ORF">DW027_12530</name>
</gene>
<dbReference type="EMBL" id="QROO01000015">
    <property type="protein sequence ID" value="RHL36991.1"/>
    <property type="molecule type" value="Genomic_DNA"/>
</dbReference>
<reference evidence="2 3" key="1">
    <citation type="submission" date="2018-08" db="EMBL/GenBank/DDBJ databases">
        <title>A genome reference for cultivated species of the human gut microbiota.</title>
        <authorList>
            <person name="Zou Y."/>
            <person name="Xue W."/>
            <person name="Luo G."/>
        </authorList>
    </citation>
    <scope>NUCLEOTIDE SEQUENCE [LARGE SCALE GENOMIC DNA]</scope>
    <source>
        <strain evidence="2 3">AF38-2</strain>
    </source>
</reference>
<dbReference type="EMBL" id="QROO01000015">
    <property type="protein sequence ID" value="RHL36989.1"/>
    <property type="molecule type" value="Genomic_DNA"/>
</dbReference>
<organism evidence="2 3">
    <name type="scientific">Bacteroides xylanisolvens</name>
    <dbReference type="NCBI Taxonomy" id="371601"/>
    <lineage>
        <taxon>Bacteria</taxon>
        <taxon>Pseudomonadati</taxon>
        <taxon>Bacteroidota</taxon>
        <taxon>Bacteroidia</taxon>
        <taxon>Bacteroidales</taxon>
        <taxon>Bacteroidaceae</taxon>
        <taxon>Bacteroides</taxon>
    </lineage>
</organism>
<proteinExistence type="predicted"/>